<dbReference type="InterPro" id="IPR036291">
    <property type="entry name" value="NAD(P)-bd_dom_sf"/>
</dbReference>
<keyword evidence="2" id="KW-0560">Oxidoreductase</keyword>
<name>A0ABP1Q910_9HEXA</name>
<comment type="caution">
    <text evidence="4">The sequence shown here is derived from an EMBL/GenBank/DDBJ whole genome shotgun (WGS) entry which is preliminary data.</text>
</comment>
<protein>
    <submittedName>
        <fullName evidence="4">Uncharacterized protein</fullName>
    </submittedName>
</protein>
<dbReference type="PROSITE" id="PS00061">
    <property type="entry name" value="ADH_SHORT"/>
    <property type="match status" value="1"/>
</dbReference>
<dbReference type="InterPro" id="IPR002347">
    <property type="entry name" value="SDR_fam"/>
</dbReference>
<evidence type="ECO:0000256" key="1">
    <source>
        <dbReference type="ARBA" id="ARBA00006484"/>
    </source>
</evidence>
<accession>A0ABP1Q910</accession>
<dbReference type="Pfam" id="PF00106">
    <property type="entry name" value="adh_short"/>
    <property type="match status" value="1"/>
</dbReference>
<evidence type="ECO:0000256" key="2">
    <source>
        <dbReference type="ARBA" id="ARBA00023002"/>
    </source>
</evidence>
<dbReference type="Gene3D" id="3.40.50.720">
    <property type="entry name" value="NAD(P)-binding Rossmann-like Domain"/>
    <property type="match status" value="1"/>
</dbReference>
<dbReference type="InterPro" id="IPR020904">
    <property type="entry name" value="Sc_DH/Rdtase_CS"/>
</dbReference>
<gene>
    <name evidence="4" type="ORF">ODALV1_LOCUS7296</name>
</gene>
<dbReference type="PANTHER" id="PTHR24322:SF736">
    <property type="entry name" value="RETINOL DEHYDROGENASE 10"/>
    <property type="match status" value="1"/>
</dbReference>
<keyword evidence="5" id="KW-1185">Reference proteome</keyword>
<dbReference type="PRINTS" id="PR00080">
    <property type="entry name" value="SDRFAMILY"/>
</dbReference>
<evidence type="ECO:0000313" key="4">
    <source>
        <dbReference type="EMBL" id="CAL8089199.1"/>
    </source>
</evidence>
<dbReference type="PANTHER" id="PTHR24322">
    <property type="entry name" value="PKSB"/>
    <property type="match status" value="1"/>
</dbReference>
<proteinExistence type="inferred from homology"/>
<evidence type="ECO:0000313" key="5">
    <source>
        <dbReference type="Proteomes" id="UP001642540"/>
    </source>
</evidence>
<reference evidence="4 5" key="1">
    <citation type="submission" date="2024-08" db="EMBL/GenBank/DDBJ databases">
        <authorList>
            <person name="Cucini C."/>
            <person name="Frati F."/>
        </authorList>
    </citation>
    <scope>NUCLEOTIDE SEQUENCE [LARGE SCALE GENOMIC DNA]</scope>
</reference>
<evidence type="ECO:0000256" key="3">
    <source>
        <dbReference type="RuleBase" id="RU000363"/>
    </source>
</evidence>
<dbReference type="PRINTS" id="PR00081">
    <property type="entry name" value="GDHRDH"/>
</dbReference>
<dbReference type="SUPFAM" id="SSF51735">
    <property type="entry name" value="NAD(P)-binding Rossmann-fold domains"/>
    <property type="match status" value="1"/>
</dbReference>
<dbReference type="EMBL" id="CAXLJM020000023">
    <property type="protein sequence ID" value="CAL8089199.1"/>
    <property type="molecule type" value="Genomic_DNA"/>
</dbReference>
<sequence length="314" mass="35488">MTEVKRGLMFWLVAAKDVLVLYFYTVFIFFESFIQLIFPPKLKSLKNETILITGSASGIGRMICLELVSTGAKLVCWDINKWDNDGLVKELRNLGATAFGYEVDVSDRQKVRTAADQVKTDVSDVTMIINNAGIMPCHSFLSHNPKEISRAFEVNVLSQLWIVREFLPRMIERKCGHIVAICSLSGLIGSRNLSVYSSTKFAVNGFMEALQDELAHRPEDLNIKFTTVYPTSCDTSFSKNIVHTRFPWLMPEFTTPQYVAKRTVEGIRRNRESVCIPPSIVLFAFCLKSLPSKVFYAARELLGIYCEPKATATR</sequence>
<dbReference type="Proteomes" id="UP001642540">
    <property type="component" value="Unassembled WGS sequence"/>
</dbReference>
<organism evidence="4 5">
    <name type="scientific">Orchesella dallaii</name>
    <dbReference type="NCBI Taxonomy" id="48710"/>
    <lineage>
        <taxon>Eukaryota</taxon>
        <taxon>Metazoa</taxon>
        <taxon>Ecdysozoa</taxon>
        <taxon>Arthropoda</taxon>
        <taxon>Hexapoda</taxon>
        <taxon>Collembola</taxon>
        <taxon>Entomobryomorpha</taxon>
        <taxon>Entomobryoidea</taxon>
        <taxon>Orchesellidae</taxon>
        <taxon>Orchesellinae</taxon>
        <taxon>Orchesella</taxon>
    </lineage>
</organism>
<comment type="similarity">
    <text evidence="1 3">Belongs to the short-chain dehydrogenases/reductases (SDR) family.</text>
</comment>